<feature type="compositionally biased region" description="Basic residues" evidence="10">
    <location>
        <begin position="157"/>
        <end position="166"/>
    </location>
</feature>
<evidence type="ECO:0000256" key="8">
    <source>
        <dbReference type="ARBA" id="ARBA00023242"/>
    </source>
</evidence>
<evidence type="ECO:0000313" key="11">
    <source>
        <dbReference type="EMBL" id="TPX33305.1"/>
    </source>
</evidence>
<feature type="region of interest" description="Disordered" evidence="10">
    <location>
        <begin position="1"/>
        <end position="51"/>
    </location>
</feature>
<keyword evidence="9" id="KW-0227">DNA damage</keyword>
<evidence type="ECO:0000256" key="10">
    <source>
        <dbReference type="SAM" id="MobiDB-lite"/>
    </source>
</evidence>
<feature type="compositionally biased region" description="Low complexity" evidence="10">
    <location>
        <begin position="26"/>
        <end position="44"/>
    </location>
</feature>
<keyword evidence="7 9" id="KW-0804">Transcription</keyword>
<evidence type="ECO:0000313" key="12">
    <source>
        <dbReference type="Proteomes" id="UP000319731"/>
    </source>
</evidence>
<keyword evidence="5 9" id="KW-0805">Transcription regulation</keyword>
<evidence type="ECO:0000256" key="2">
    <source>
        <dbReference type="ARBA" id="ARBA00010916"/>
    </source>
</evidence>
<gene>
    <name evidence="11" type="ORF">SmJEL517_g03739</name>
</gene>
<evidence type="ECO:0000256" key="9">
    <source>
        <dbReference type="RuleBase" id="RU368022"/>
    </source>
</evidence>
<name>A0A507C745_9FUNG</name>
<comment type="caution">
    <text evidence="11">The sequence shown here is derived from an EMBL/GenBank/DDBJ whole genome shotgun (WGS) entry which is preliminary data.</text>
</comment>
<comment type="similarity">
    <text evidence="2 9">Belongs to the EAF6 family.</text>
</comment>
<keyword evidence="12" id="KW-1185">Reference proteome</keyword>
<dbReference type="GeneID" id="42004964"/>
<accession>A0A507C745</accession>
<sequence>MATETKTEQPSSSSAAAPEPKGGEGDTVATTTTTNAEGASSSTAPPAVDQATMDQLTEAEKTLQDLVTKKKIIDKQLATVEASIYALEESYLTDTQQYGNVVRGFDGYLQGRTDKKKYKINEADRLFSQSSVTYHRALEIKAREEEYSREEEEMYTHRKKKQRRDD</sequence>
<organism evidence="11 12">
    <name type="scientific">Synchytrium microbalum</name>
    <dbReference type="NCBI Taxonomy" id="1806994"/>
    <lineage>
        <taxon>Eukaryota</taxon>
        <taxon>Fungi</taxon>
        <taxon>Fungi incertae sedis</taxon>
        <taxon>Chytridiomycota</taxon>
        <taxon>Chytridiomycota incertae sedis</taxon>
        <taxon>Chytridiomycetes</taxon>
        <taxon>Synchytriales</taxon>
        <taxon>Synchytriaceae</taxon>
        <taxon>Synchytrium</taxon>
    </lineage>
</organism>
<dbReference type="AlphaFoldDB" id="A0A507C745"/>
<feature type="region of interest" description="Disordered" evidence="10">
    <location>
        <begin position="145"/>
        <end position="166"/>
    </location>
</feature>
<dbReference type="RefSeq" id="XP_031024317.1">
    <property type="nucleotide sequence ID" value="XM_031169667.1"/>
</dbReference>
<comment type="subcellular location">
    <subcellularLocation>
        <location evidence="1 9">Nucleus</location>
    </subcellularLocation>
</comment>
<keyword evidence="8 9" id="KW-0539">Nucleus</keyword>
<reference evidence="11 12" key="1">
    <citation type="journal article" date="2019" name="Sci. Rep.">
        <title>Comparative genomics of chytrid fungi reveal insights into the obligate biotrophic and pathogenic lifestyle of Synchytrium endobioticum.</title>
        <authorList>
            <person name="van de Vossenberg B.T.L.H."/>
            <person name="Warris S."/>
            <person name="Nguyen H.D.T."/>
            <person name="van Gent-Pelzer M.P.E."/>
            <person name="Joly D.L."/>
            <person name="van de Geest H.C."/>
            <person name="Bonants P.J.M."/>
            <person name="Smith D.S."/>
            <person name="Levesque C.A."/>
            <person name="van der Lee T.A.J."/>
        </authorList>
    </citation>
    <scope>NUCLEOTIDE SEQUENCE [LARGE SCALE GENOMIC DNA]</scope>
    <source>
        <strain evidence="11 12">JEL517</strain>
    </source>
</reference>
<evidence type="ECO:0000256" key="6">
    <source>
        <dbReference type="ARBA" id="ARBA00023054"/>
    </source>
</evidence>
<dbReference type="Pfam" id="PF09340">
    <property type="entry name" value="NuA4"/>
    <property type="match status" value="1"/>
</dbReference>
<protein>
    <recommendedName>
        <fullName evidence="3 9">Chromatin modification-related protein EAF6</fullName>
    </recommendedName>
</protein>
<dbReference type="GO" id="GO:0006281">
    <property type="term" value="P:DNA repair"/>
    <property type="evidence" value="ECO:0007669"/>
    <property type="project" value="UniProtKB-UniRule"/>
</dbReference>
<dbReference type="GO" id="GO:0005634">
    <property type="term" value="C:nucleus"/>
    <property type="evidence" value="ECO:0007669"/>
    <property type="project" value="UniProtKB-SubCell"/>
</dbReference>
<evidence type="ECO:0000256" key="1">
    <source>
        <dbReference type="ARBA" id="ARBA00004123"/>
    </source>
</evidence>
<evidence type="ECO:0000256" key="5">
    <source>
        <dbReference type="ARBA" id="ARBA00023015"/>
    </source>
</evidence>
<dbReference type="EMBL" id="QEAO01000021">
    <property type="protein sequence ID" value="TPX33305.1"/>
    <property type="molecule type" value="Genomic_DNA"/>
</dbReference>
<evidence type="ECO:0000256" key="4">
    <source>
        <dbReference type="ARBA" id="ARBA00022853"/>
    </source>
</evidence>
<evidence type="ECO:0000256" key="3">
    <source>
        <dbReference type="ARBA" id="ARBA00018504"/>
    </source>
</evidence>
<evidence type="ECO:0000256" key="7">
    <source>
        <dbReference type="ARBA" id="ARBA00023163"/>
    </source>
</evidence>
<dbReference type="Proteomes" id="UP000319731">
    <property type="component" value="Unassembled WGS sequence"/>
</dbReference>
<dbReference type="InterPro" id="IPR015418">
    <property type="entry name" value="Eaf6"/>
</dbReference>
<keyword evidence="6" id="KW-0175">Coiled coil</keyword>
<dbReference type="OrthoDB" id="440324at2759"/>
<comment type="function">
    <text evidence="9">Component of the NuA4 histone acetyltransferase complex which is involved in transcriptional activation of selected genes principally by acetylation of nucleosomal histone H4 and H2A. The NuA4 complex is also involved in DNA repair.</text>
</comment>
<comment type="subunit">
    <text evidence="9">Component of the NuA4 histone acetyltransferase complex.</text>
</comment>
<dbReference type="GO" id="GO:0035267">
    <property type="term" value="C:NuA4 histone acetyltransferase complex"/>
    <property type="evidence" value="ECO:0007669"/>
    <property type="project" value="UniProtKB-UniRule"/>
</dbReference>
<keyword evidence="4 9" id="KW-0156">Chromatin regulator</keyword>
<dbReference type="GO" id="GO:0006325">
    <property type="term" value="P:chromatin organization"/>
    <property type="evidence" value="ECO:0007669"/>
    <property type="project" value="UniProtKB-KW"/>
</dbReference>
<proteinExistence type="inferred from homology"/>
<keyword evidence="9" id="KW-0234">DNA repair</keyword>
<dbReference type="PANTHER" id="PTHR13476">
    <property type="entry name" value="CHROMATIN MODIFICATION-RELATED PROTEIN MEAF6"/>
    <property type="match status" value="1"/>
</dbReference>
<dbReference type="STRING" id="1806994.A0A507C745"/>